<dbReference type="EMBL" id="BK032595">
    <property type="protein sequence ID" value="DAF50267.1"/>
    <property type="molecule type" value="Genomic_DNA"/>
</dbReference>
<name>A0A8S5SHF3_9CAUD</name>
<organism evidence="1">
    <name type="scientific">Siphoviridae sp. ctBCr48</name>
    <dbReference type="NCBI Taxonomy" id="2827802"/>
    <lineage>
        <taxon>Viruses</taxon>
        <taxon>Duplodnaviria</taxon>
        <taxon>Heunggongvirae</taxon>
        <taxon>Uroviricota</taxon>
        <taxon>Caudoviricetes</taxon>
    </lineage>
</organism>
<sequence length="140" mass="16215">MNTEVLYSSKEEKWATPQDFFDKLNDEFHFTLDAAASPDNAKCPVYFTEEQDGLAQNWEGHTVWCNPPYCRKTGAWVKKAYEEHQRTGCTVVMLLPSRTDVRWFHDYILGKAEIRFIKGRLKFGGSKNSAPFPSIVVIYR</sequence>
<dbReference type="Pfam" id="PF05869">
    <property type="entry name" value="Dam"/>
    <property type="match status" value="1"/>
</dbReference>
<proteinExistence type="predicted"/>
<dbReference type="GO" id="GO:0009007">
    <property type="term" value="F:site-specific DNA-methyltransferase (adenine-specific) activity"/>
    <property type="evidence" value="ECO:0007669"/>
    <property type="project" value="InterPro"/>
</dbReference>
<dbReference type="GO" id="GO:0009307">
    <property type="term" value="P:DNA restriction-modification system"/>
    <property type="evidence" value="ECO:0007669"/>
    <property type="project" value="InterPro"/>
</dbReference>
<evidence type="ECO:0000313" key="1">
    <source>
        <dbReference type="EMBL" id="DAF50267.1"/>
    </source>
</evidence>
<dbReference type="InterPro" id="IPR008593">
    <property type="entry name" value="Dam_MeTrfase"/>
</dbReference>
<dbReference type="GO" id="GO:0003677">
    <property type="term" value="F:DNA binding"/>
    <property type="evidence" value="ECO:0007669"/>
    <property type="project" value="InterPro"/>
</dbReference>
<protein>
    <submittedName>
        <fullName evidence="1">DNA N-6-adenine-methyltransferase</fullName>
    </submittedName>
</protein>
<reference evidence="1" key="1">
    <citation type="journal article" date="2021" name="Proc. Natl. Acad. Sci. U.S.A.">
        <title>A Catalog of Tens of Thousands of Viruses from Human Metagenomes Reveals Hidden Associations with Chronic Diseases.</title>
        <authorList>
            <person name="Tisza M.J."/>
            <person name="Buck C.B."/>
        </authorList>
    </citation>
    <scope>NUCLEOTIDE SEQUENCE</scope>
    <source>
        <strain evidence="1">CtBCr48</strain>
    </source>
</reference>
<accession>A0A8S5SHF3</accession>